<organism evidence="1 2">
    <name type="scientific">Rhynchophorus ferrugineus</name>
    <name type="common">Red palm weevil</name>
    <name type="synonym">Curculio ferrugineus</name>
    <dbReference type="NCBI Taxonomy" id="354439"/>
    <lineage>
        <taxon>Eukaryota</taxon>
        <taxon>Metazoa</taxon>
        <taxon>Ecdysozoa</taxon>
        <taxon>Arthropoda</taxon>
        <taxon>Hexapoda</taxon>
        <taxon>Insecta</taxon>
        <taxon>Pterygota</taxon>
        <taxon>Neoptera</taxon>
        <taxon>Endopterygota</taxon>
        <taxon>Coleoptera</taxon>
        <taxon>Polyphaga</taxon>
        <taxon>Cucujiformia</taxon>
        <taxon>Curculionidae</taxon>
        <taxon>Dryophthorinae</taxon>
        <taxon>Rhynchophorus</taxon>
    </lineage>
</organism>
<name>A0A834MN23_RHYFE</name>
<proteinExistence type="predicted"/>
<protein>
    <submittedName>
        <fullName evidence="1">Uncharacterized protein</fullName>
    </submittedName>
</protein>
<reference evidence="1" key="1">
    <citation type="submission" date="2020-08" db="EMBL/GenBank/DDBJ databases">
        <title>Genome sequencing and assembly of the red palm weevil Rhynchophorus ferrugineus.</title>
        <authorList>
            <person name="Dias G.B."/>
            <person name="Bergman C.M."/>
            <person name="Manee M."/>
        </authorList>
    </citation>
    <scope>NUCLEOTIDE SEQUENCE</scope>
    <source>
        <strain evidence="1">AA-2017</strain>
        <tissue evidence="1">Whole larva</tissue>
    </source>
</reference>
<evidence type="ECO:0000313" key="2">
    <source>
        <dbReference type="Proteomes" id="UP000625711"/>
    </source>
</evidence>
<dbReference type="Proteomes" id="UP000625711">
    <property type="component" value="Unassembled WGS sequence"/>
</dbReference>
<keyword evidence="2" id="KW-1185">Reference proteome</keyword>
<gene>
    <name evidence="1" type="ORF">GWI33_012750</name>
</gene>
<evidence type="ECO:0000313" key="1">
    <source>
        <dbReference type="EMBL" id="KAF7284969.1"/>
    </source>
</evidence>
<comment type="caution">
    <text evidence="1">The sequence shown here is derived from an EMBL/GenBank/DDBJ whole genome shotgun (WGS) entry which is preliminary data.</text>
</comment>
<sequence length="80" mass="9232">MSTHVRIERAAVHPKPILKYYRTRPGRRHTFDTPVDRHSAAVPLFHLYETGGRVDQWMLVVVVEPCYSGSSARKETHNMS</sequence>
<accession>A0A834MN23</accession>
<dbReference type="AlphaFoldDB" id="A0A834MN23"/>
<dbReference type="EMBL" id="JAACXV010000063">
    <property type="protein sequence ID" value="KAF7284969.1"/>
    <property type="molecule type" value="Genomic_DNA"/>
</dbReference>